<evidence type="ECO:0000313" key="5">
    <source>
        <dbReference type="Proteomes" id="UP000277582"/>
    </source>
</evidence>
<dbReference type="InterPro" id="IPR012336">
    <property type="entry name" value="Thioredoxin-like_fold"/>
</dbReference>
<feature type="domain" description="Thioredoxin-like fold" evidence="2">
    <location>
        <begin position="145"/>
        <end position="197"/>
    </location>
</feature>
<comment type="similarity">
    <text evidence="1">Belongs to the glutaredoxin family.</text>
</comment>
<evidence type="ECO:0000256" key="1">
    <source>
        <dbReference type="ARBA" id="ARBA00007787"/>
    </source>
</evidence>
<dbReference type="OrthoDB" id="35385at2157"/>
<dbReference type="Pfam" id="PF13192">
    <property type="entry name" value="Thioredoxin_3"/>
    <property type="match status" value="1"/>
</dbReference>
<dbReference type="AlphaFoldDB" id="A0A429GCB1"/>
<reference evidence="4 6" key="2">
    <citation type="journal article" date="2019" name="Nat. Microbiol.">
        <title>Wide diversity of methane and short-chain alkane metabolisms in uncultured archaea.</title>
        <authorList>
            <person name="Borrel G."/>
            <person name="Adam P.S."/>
            <person name="McKay L.J."/>
            <person name="Chen L.X."/>
            <person name="Sierra-Garcia I.N."/>
            <person name="Sieber C.M."/>
            <person name="Letourneur Q."/>
            <person name="Ghozlane A."/>
            <person name="Andersen G.L."/>
            <person name="Li W.J."/>
            <person name="Hallam S.J."/>
            <person name="Muyzer G."/>
            <person name="de Oliveira V.M."/>
            <person name="Inskeep W.P."/>
            <person name="Banfield J.F."/>
            <person name="Gribaldo S."/>
        </authorList>
    </citation>
    <scope>NUCLEOTIDE SEQUENCE [LARGE SCALE GENOMIC DNA]</scope>
    <source>
        <strain evidence="4">NM4</strain>
    </source>
</reference>
<dbReference type="PANTHER" id="PTHR37170">
    <property type="entry name" value="GLUTAREDOXIN-RELATED"/>
    <property type="match status" value="1"/>
</dbReference>
<dbReference type="Gene3D" id="3.40.30.10">
    <property type="entry name" value="Glutaredoxin"/>
    <property type="match status" value="2"/>
</dbReference>
<comment type="caution">
    <text evidence="3">The sequence shown here is derived from an EMBL/GenBank/DDBJ whole genome shotgun (WGS) entry which is preliminary data.</text>
</comment>
<accession>A0A429GCB1</accession>
<organism evidence="3 5">
    <name type="scientific">Candidatus Methanodesulfokora washburnensis</name>
    <dbReference type="NCBI Taxonomy" id="2478471"/>
    <lineage>
        <taxon>Archaea</taxon>
        <taxon>Thermoproteota</taxon>
        <taxon>Candidatus Korarchaeia</taxon>
        <taxon>Candidatus Korarchaeia incertae sedis</taxon>
        <taxon>Candidatus Methanodesulfokora</taxon>
    </lineage>
</organism>
<sequence length="233" mass="26174">MAMQRIIDDETASELKAKFDSELVDPVDLILFEGNKNKEYSDWVKQLLKELSELSSKLVHRVHNILLEPDVIEKYRVVRVPTILIGADMGYLIRYTGAPAGHEAWGFVETISLVSQGNPDLSEESIRKLDELADIRGRIRLVTFVTPTCPYCPHQVLLSNKIAVALRGIVESDCVEAYENPDLADKYKVSAVPHNLITFAEGDEEIVLSTSVGVQPEDKMVDDLIEAVRRVKR</sequence>
<dbReference type="Proteomes" id="UP000277582">
    <property type="component" value="Unassembled WGS sequence"/>
</dbReference>
<reference evidence="3 5" key="1">
    <citation type="submission" date="2018-10" db="EMBL/GenBank/DDBJ databases">
        <title>Co-occurring genomic capacity for anaerobic methane metabolism and dissimilatory sulfite reduction discovered in the Korarchaeota.</title>
        <authorList>
            <person name="Mckay L.J."/>
            <person name="Dlakic M."/>
            <person name="Fields M.W."/>
            <person name="Delmont T.O."/>
            <person name="Eren A.M."/>
            <person name="Jay Z.J."/>
            <person name="Klingelsmith K.B."/>
            <person name="Rusch D.B."/>
            <person name="Inskeep W.P."/>
        </authorList>
    </citation>
    <scope>NUCLEOTIDE SEQUENCE [LARGE SCALE GENOMIC DNA]</scope>
    <source>
        <strain evidence="3 5">MDKW</strain>
    </source>
</reference>
<evidence type="ECO:0000313" key="4">
    <source>
        <dbReference type="EMBL" id="RZN60198.1"/>
    </source>
</evidence>
<dbReference type="Proteomes" id="UP000316217">
    <property type="component" value="Unassembled WGS sequence"/>
</dbReference>
<proteinExistence type="inferred from homology"/>
<evidence type="ECO:0000313" key="6">
    <source>
        <dbReference type="Proteomes" id="UP000316217"/>
    </source>
</evidence>
<dbReference type="PANTHER" id="PTHR37170:SF1">
    <property type="entry name" value="GLUTAREDOXIN-LIKE PROTEIN"/>
    <property type="match status" value="1"/>
</dbReference>
<name>A0A429GCB1_9CREN</name>
<protein>
    <recommendedName>
        <fullName evidence="2">Thioredoxin-like fold domain-containing protein</fullName>
    </recommendedName>
</protein>
<evidence type="ECO:0000259" key="2">
    <source>
        <dbReference type="Pfam" id="PF13192"/>
    </source>
</evidence>
<dbReference type="SUPFAM" id="SSF52833">
    <property type="entry name" value="Thioredoxin-like"/>
    <property type="match status" value="2"/>
</dbReference>
<keyword evidence="5" id="KW-1185">Reference proteome</keyword>
<dbReference type="EMBL" id="RXII01000093">
    <property type="protein sequence ID" value="RZN60198.1"/>
    <property type="molecule type" value="Genomic_DNA"/>
</dbReference>
<dbReference type="RefSeq" id="WP_125672983.1">
    <property type="nucleotide sequence ID" value="NZ_RCOS01000175.1"/>
</dbReference>
<evidence type="ECO:0000313" key="3">
    <source>
        <dbReference type="EMBL" id="RSN71445.1"/>
    </source>
</evidence>
<dbReference type="EMBL" id="RCOS01000175">
    <property type="protein sequence ID" value="RSN71445.1"/>
    <property type="molecule type" value="Genomic_DNA"/>
</dbReference>
<dbReference type="InterPro" id="IPR036249">
    <property type="entry name" value="Thioredoxin-like_sf"/>
</dbReference>
<gene>
    <name evidence="3" type="ORF">D6D85_16140</name>
    <name evidence="4" type="ORF">EF810_06140</name>
</gene>